<sequence>YYHKNTSYKALLGGKYYPISFPQFDIKFGVVEDAKKLLLRKIKSKDSKGFLTNQSYPMYHNVYRIVLDSNNNIKSAGYVY</sequence>
<protein>
    <submittedName>
        <fullName evidence="1">Uncharacterized protein</fullName>
    </submittedName>
</protein>
<proteinExistence type="predicted"/>
<reference evidence="1" key="1">
    <citation type="submission" date="2018-06" db="EMBL/GenBank/DDBJ databases">
        <authorList>
            <person name="Zhirakovskaya E."/>
        </authorList>
    </citation>
    <scope>NUCLEOTIDE SEQUENCE</scope>
</reference>
<name>A0A3B0RKT1_9ZZZZ</name>
<gene>
    <name evidence="1" type="ORF">MNBD_BACTEROID02-1782</name>
</gene>
<evidence type="ECO:0000313" key="1">
    <source>
        <dbReference type="EMBL" id="VAV85133.1"/>
    </source>
</evidence>
<dbReference type="EMBL" id="UOEB01000204">
    <property type="protein sequence ID" value="VAV85133.1"/>
    <property type="molecule type" value="Genomic_DNA"/>
</dbReference>
<organism evidence="1">
    <name type="scientific">hydrothermal vent metagenome</name>
    <dbReference type="NCBI Taxonomy" id="652676"/>
    <lineage>
        <taxon>unclassified sequences</taxon>
        <taxon>metagenomes</taxon>
        <taxon>ecological metagenomes</taxon>
    </lineage>
</organism>
<dbReference type="AlphaFoldDB" id="A0A3B0RKT1"/>
<feature type="non-terminal residue" evidence="1">
    <location>
        <position position="1"/>
    </location>
</feature>
<accession>A0A3B0RKT1</accession>